<evidence type="ECO:0000313" key="3">
    <source>
        <dbReference type="Proteomes" id="UP000323067"/>
    </source>
</evidence>
<reference evidence="2 3" key="1">
    <citation type="journal article" date="2017" name="BMC Genomics">
        <title>Chromosome level assembly and secondary metabolite potential of the parasitic fungus Cordyceps militaris.</title>
        <authorList>
            <person name="Kramer G.J."/>
            <person name="Nodwell J.R."/>
        </authorList>
    </citation>
    <scope>NUCLEOTIDE SEQUENCE [LARGE SCALE GENOMIC DNA]</scope>
    <source>
        <strain evidence="2 3">ATCC 34164</strain>
    </source>
</reference>
<dbReference type="VEuPathDB" id="FungiDB:A9K55_003844"/>
<dbReference type="Proteomes" id="UP000323067">
    <property type="component" value="Chromosome v"/>
</dbReference>
<dbReference type="AlphaFoldDB" id="A0A2H4SPJ5"/>
<evidence type="ECO:0000259" key="1">
    <source>
        <dbReference type="Pfam" id="PF20150"/>
    </source>
</evidence>
<protein>
    <recommendedName>
        <fullName evidence="1">2EXR domain-containing protein</fullName>
    </recommendedName>
</protein>
<dbReference type="InterPro" id="IPR045518">
    <property type="entry name" value="2EXR"/>
</dbReference>
<dbReference type="VEuPathDB" id="FungiDB:CCM_04965"/>
<name>A0A2H4SPJ5_CORMI</name>
<feature type="domain" description="2EXR" evidence="1">
    <location>
        <begin position="11"/>
        <end position="116"/>
    </location>
</feature>
<dbReference type="EMBL" id="CP023325">
    <property type="protein sequence ID" value="ATY65023.1"/>
    <property type="molecule type" value="Genomic_DNA"/>
</dbReference>
<gene>
    <name evidence="2" type="ORF">A9K55_003844</name>
</gene>
<dbReference type="Pfam" id="PF20150">
    <property type="entry name" value="2EXR"/>
    <property type="match status" value="1"/>
</dbReference>
<dbReference type="PANTHER" id="PTHR35910">
    <property type="entry name" value="2EXR DOMAIN-CONTAINING PROTEIN"/>
    <property type="match status" value="1"/>
</dbReference>
<sequence length="243" mass="27158">MATLRPLPEGFRRFGHLPLELRLKIWHYSFQPRVVELHGRRAHYADAFRHGGSTPGWQSASNNPAALAVNTEARAAALRYYRIQIPLALAVSCQRPGDTVTHRGRVLYLNPAVDTVAMLGDLDFYRLSSFLSDIRHRDPAGIGLKRLAVSARWTSHGGAGSSIRMIFKTIFPELAEFIVYLFDSSLPPEDWVNGTCLLEDCAGTSVYKAFEAGGGKHLREGDKWMVIGKSQLKIMRLAFFSGW</sequence>
<dbReference type="PANTHER" id="PTHR35910:SF6">
    <property type="entry name" value="2EXR DOMAIN-CONTAINING PROTEIN"/>
    <property type="match status" value="1"/>
</dbReference>
<evidence type="ECO:0000313" key="2">
    <source>
        <dbReference type="EMBL" id="ATY65023.1"/>
    </source>
</evidence>
<accession>A0A2H4SPJ5</accession>
<proteinExistence type="predicted"/>
<organism evidence="2 3">
    <name type="scientific">Cordyceps militaris</name>
    <name type="common">Caterpillar fungus</name>
    <name type="synonym">Clavaria militaris</name>
    <dbReference type="NCBI Taxonomy" id="73501"/>
    <lineage>
        <taxon>Eukaryota</taxon>
        <taxon>Fungi</taxon>
        <taxon>Dikarya</taxon>
        <taxon>Ascomycota</taxon>
        <taxon>Pezizomycotina</taxon>
        <taxon>Sordariomycetes</taxon>
        <taxon>Hypocreomycetidae</taxon>
        <taxon>Hypocreales</taxon>
        <taxon>Cordycipitaceae</taxon>
        <taxon>Cordyceps</taxon>
    </lineage>
</organism>